<organism evidence="6 7">
    <name type="scientific">Dactylosporangium maewongense</name>
    <dbReference type="NCBI Taxonomy" id="634393"/>
    <lineage>
        <taxon>Bacteria</taxon>
        <taxon>Bacillati</taxon>
        <taxon>Actinomycetota</taxon>
        <taxon>Actinomycetes</taxon>
        <taxon>Micromonosporales</taxon>
        <taxon>Micromonosporaceae</taxon>
        <taxon>Dactylosporangium</taxon>
    </lineage>
</organism>
<dbReference type="Pfam" id="PF21036">
    <property type="entry name" value="EryCIII-like_N"/>
    <property type="match status" value="1"/>
</dbReference>
<gene>
    <name evidence="6" type="ORF">GCM10009827_050910</name>
</gene>
<dbReference type="InterPro" id="IPR048284">
    <property type="entry name" value="EryCIII-like_N"/>
</dbReference>
<evidence type="ECO:0000313" key="6">
    <source>
        <dbReference type="EMBL" id="GAA1527664.1"/>
    </source>
</evidence>
<feature type="domain" description="Erythromycin biosynthesis protein CIII-like C-terminal" evidence="4">
    <location>
        <begin position="237"/>
        <end position="371"/>
    </location>
</feature>
<dbReference type="EMBL" id="BAAAQD010000010">
    <property type="protein sequence ID" value="GAA1527664.1"/>
    <property type="molecule type" value="Genomic_DNA"/>
</dbReference>
<dbReference type="SUPFAM" id="SSF53756">
    <property type="entry name" value="UDP-Glycosyltransferase/glycogen phosphorylase"/>
    <property type="match status" value="1"/>
</dbReference>
<dbReference type="InterPro" id="IPR002213">
    <property type="entry name" value="UDP_glucos_trans"/>
</dbReference>
<dbReference type="Proteomes" id="UP001501470">
    <property type="component" value="Unassembled WGS sequence"/>
</dbReference>
<name>A0ABN2AW40_9ACTN</name>
<dbReference type="PANTHER" id="PTHR48050">
    <property type="entry name" value="STEROL 3-BETA-GLUCOSYLTRANSFERASE"/>
    <property type="match status" value="1"/>
</dbReference>
<evidence type="ECO:0000256" key="1">
    <source>
        <dbReference type="ARBA" id="ARBA00006962"/>
    </source>
</evidence>
<protein>
    <submittedName>
        <fullName evidence="6">Glycosyltransferase</fullName>
    </submittedName>
</protein>
<dbReference type="InterPro" id="IPR010610">
    <property type="entry name" value="EryCIII-like_C"/>
</dbReference>
<dbReference type="CDD" id="cd03784">
    <property type="entry name" value="GT1_Gtf-like"/>
    <property type="match status" value="1"/>
</dbReference>
<proteinExistence type="inferred from homology"/>
<keyword evidence="2" id="KW-0328">Glycosyltransferase</keyword>
<reference evidence="6 7" key="1">
    <citation type="journal article" date="2019" name="Int. J. Syst. Evol. Microbiol.">
        <title>The Global Catalogue of Microorganisms (GCM) 10K type strain sequencing project: providing services to taxonomists for standard genome sequencing and annotation.</title>
        <authorList>
            <consortium name="The Broad Institute Genomics Platform"/>
            <consortium name="The Broad Institute Genome Sequencing Center for Infectious Disease"/>
            <person name="Wu L."/>
            <person name="Ma J."/>
        </authorList>
    </citation>
    <scope>NUCLEOTIDE SEQUENCE [LARGE SCALE GENOMIC DNA]</scope>
    <source>
        <strain evidence="6 7">JCM 15933</strain>
    </source>
</reference>
<dbReference type="InterPro" id="IPR050426">
    <property type="entry name" value="Glycosyltransferase_28"/>
</dbReference>
<sequence>MLMRVLFTINPAPGHLYALAPLAWAMHLRGHDVLVAAPQSMGQQIRRAGLSHVVVGGDASFFELWPPHLRLGGNDTLDLAVFAAIAERTGPDVVALARAWRPDLIVTEPVEYAAPLAATLLRIPWVLHHWGLPVPDAVHRAALADIADPLLRLADTLGVAQPTDAPLATVDTCPPSLGPSSADPGVRLPMRYIPYNSASTLPEWLFAPRVRPRVCVSMGTVPIPEGVDGLTAAVEGMRDLDIEVVVSGAGVHGIEDLPANARRAGWLPHHVLLPTCDLFVHHGGSGSSMAALGAGRPQLVLPQMCDQFSIADRLTAAGVARTVAFADRSPAAVRAAVRALLADSAVTRRAGRIRDEIAAMPAPPDVAATLAGLTAGPRPGMVEACAGTSGY</sequence>
<evidence type="ECO:0000259" key="4">
    <source>
        <dbReference type="Pfam" id="PF06722"/>
    </source>
</evidence>
<dbReference type="Pfam" id="PF06722">
    <property type="entry name" value="EryCIII-like_C"/>
    <property type="match status" value="1"/>
</dbReference>
<dbReference type="PANTHER" id="PTHR48050:SF13">
    <property type="entry name" value="STEROL 3-BETA-GLUCOSYLTRANSFERASE UGT80A2"/>
    <property type="match status" value="1"/>
</dbReference>
<keyword evidence="3" id="KW-0808">Transferase</keyword>
<comment type="similarity">
    <text evidence="1">Belongs to the glycosyltransferase 28 family.</text>
</comment>
<dbReference type="Gene3D" id="3.40.50.2000">
    <property type="entry name" value="Glycogen Phosphorylase B"/>
    <property type="match status" value="2"/>
</dbReference>
<feature type="domain" description="Erythromycin biosynthesis protein CIII-like N-terminal" evidence="5">
    <location>
        <begin position="83"/>
        <end position="219"/>
    </location>
</feature>
<evidence type="ECO:0000259" key="5">
    <source>
        <dbReference type="Pfam" id="PF21036"/>
    </source>
</evidence>
<evidence type="ECO:0000256" key="3">
    <source>
        <dbReference type="ARBA" id="ARBA00022679"/>
    </source>
</evidence>
<keyword evidence="7" id="KW-1185">Reference proteome</keyword>
<comment type="caution">
    <text evidence="6">The sequence shown here is derived from an EMBL/GenBank/DDBJ whole genome shotgun (WGS) entry which is preliminary data.</text>
</comment>
<accession>A0ABN2AW40</accession>
<evidence type="ECO:0000256" key="2">
    <source>
        <dbReference type="ARBA" id="ARBA00022676"/>
    </source>
</evidence>
<evidence type="ECO:0000313" key="7">
    <source>
        <dbReference type="Proteomes" id="UP001501470"/>
    </source>
</evidence>